<keyword evidence="4 7" id="KW-0732">Signal</keyword>
<keyword evidence="10" id="KW-1185">Reference proteome</keyword>
<evidence type="ECO:0000256" key="7">
    <source>
        <dbReference type="SAM" id="SignalP"/>
    </source>
</evidence>
<dbReference type="PANTHER" id="PTHR12147:SF56">
    <property type="entry name" value="AMINOPEPTIDASE YDR415C-RELATED"/>
    <property type="match status" value="1"/>
</dbReference>
<comment type="caution">
    <text evidence="9">The sequence shown here is derived from an EMBL/GenBank/DDBJ whole genome shotgun (WGS) entry which is preliminary data.</text>
</comment>
<dbReference type="GO" id="GO:0019867">
    <property type="term" value="C:outer membrane"/>
    <property type="evidence" value="ECO:0007669"/>
    <property type="project" value="InterPro"/>
</dbReference>
<proteinExistence type="predicted"/>
<evidence type="ECO:0000256" key="2">
    <source>
        <dbReference type="ARBA" id="ARBA00022670"/>
    </source>
</evidence>
<evidence type="ECO:0000259" key="8">
    <source>
        <dbReference type="PROSITE" id="PS51208"/>
    </source>
</evidence>
<dbReference type="SUPFAM" id="SSF53187">
    <property type="entry name" value="Zn-dependent exopeptidases"/>
    <property type="match status" value="1"/>
</dbReference>
<dbReference type="OrthoDB" id="9778250at2"/>
<dbReference type="AlphaFoldDB" id="A0A317E386"/>
<keyword evidence="1" id="KW-0031">Aminopeptidase</keyword>
<dbReference type="EMBL" id="QGLE01000007">
    <property type="protein sequence ID" value="PWR21449.1"/>
    <property type="molecule type" value="Genomic_DNA"/>
</dbReference>
<dbReference type="InterPro" id="IPR006315">
    <property type="entry name" value="OM_autotransptr_brl_dom"/>
</dbReference>
<dbReference type="NCBIfam" id="TIGR01414">
    <property type="entry name" value="autotrans_barl"/>
    <property type="match status" value="1"/>
</dbReference>
<evidence type="ECO:0000256" key="1">
    <source>
        <dbReference type="ARBA" id="ARBA00022438"/>
    </source>
</evidence>
<name>A0A317E386_9PROT</name>
<dbReference type="InterPro" id="IPR005546">
    <property type="entry name" value="Autotransporte_beta"/>
</dbReference>
<evidence type="ECO:0000256" key="6">
    <source>
        <dbReference type="ARBA" id="ARBA00022833"/>
    </source>
</evidence>
<feature type="domain" description="Autotransporter" evidence="8">
    <location>
        <begin position="365"/>
        <end position="656"/>
    </location>
</feature>
<keyword evidence="2" id="KW-0645">Protease</keyword>
<dbReference type="GO" id="GO:0046872">
    <property type="term" value="F:metal ion binding"/>
    <property type="evidence" value="ECO:0007669"/>
    <property type="project" value="UniProtKB-KW"/>
</dbReference>
<feature type="signal peptide" evidence="7">
    <location>
        <begin position="1"/>
        <end position="24"/>
    </location>
</feature>
<sequence length="656" mass="68100">MRKSILRGLAVAVLPFAAAPSALADEFGAFSLTTLETLTTTYAGRHTGTAAFEGAADWMVGRFEASGLSVTRQSFTTRRGLTSQNVITSIAGTGSDFILVGAHFDSAPQRAGYTGPALQGVDDNGSGASVLTELAAHMSGLSLETGLVFNAFGAEETGLEGSQAYRDSLTPEELANLKGMINIDSLITGDFMYAHAGYNYLANPALKSYWTRIHAIADELGIDLRSNPGLNPDYPVDTGCCSDAAVFEDLDIPVLWLESTNWDIGDLDGYEQTTNPAIPGGATWHNPALDNWEVLTAAFGEDRIPDRLEAYSLLLTRLLVELTGADLLASASSGGSTAYLSADHVVRYGDAFDAAVDRLSLSILDHPRDVGAFTLSVGIEGGLAPSGGFDDRLDIDGAASGRALVHGDYQVGPLFNLAADLQVARNRDDGGAGGSLSSTSVTGGVSALYGSGISPWALAALSAAYGDLSGTRAFHMTSGLGATLLDQRFAYDTDAVSYGARLQGGHDFDLGGFALGPVVGLDYAHYRVGGYAEDQSLRTALAFEAMDFDSAEATAGVRLRGTVALGGGLALSPYGSLLYVQELADGRPEDVVVRAAGDGVARKVTFADADDSYGRARLGASLGLGEGVGTYVEIGTRIGHDDGAQTGVTAGLGLTF</sequence>
<evidence type="ECO:0000256" key="4">
    <source>
        <dbReference type="ARBA" id="ARBA00022729"/>
    </source>
</evidence>
<dbReference type="Pfam" id="PF04389">
    <property type="entry name" value="Peptidase_M28"/>
    <property type="match status" value="1"/>
</dbReference>
<dbReference type="Proteomes" id="UP000245461">
    <property type="component" value="Unassembled WGS sequence"/>
</dbReference>
<dbReference type="InterPro" id="IPR045175">
    <property type="entry name" value="M28_fam"/>
</dbReference>
<reference evidence="9 10" key="1">
    <citation type="submission" date="2018-05" db="EMBL/GenBank/DDBJ databases">
        <title>Zavarzinia sp. HR-AS.</title>
        <authorList>
            <person name="Lee Y."/>
            <person name="Jeon C.O."/>
        </authorList>
    </citation>
    <scope>NUCLEOTIDE SEQUENCE [LARGE SCALE GENOMIC DNA]</scope>
    <source>
        <strain evidence="9 10">HR-AS</strain>
    </source>
</reference>
<dbReference type="GO" id="GO:0008235">
    <property type="term" value="F:metalloexopeptidase activity"/>
    <property type="evidence" value="ECO:0007669"/>
    <property type="project" value="InterPro"/>
</dbReference>
<dbReference type="Gene3D" id="3.40.630.10">
    <property type="entry name" value="Zn peptidases"/>
    <property type="match status" value="1"/>
</dbReference>
<keyword evidence="3" id="KW-0479">Metal-binding</keyword>
<dbReference type="PROSITE" id="PS51208">
    <property type="entry name" value="AUTOTRANSPORTER"/>
    <property type="match status" value="1"/>
</dbReference>
<protein>
    <submittedName>
        <fullName evidence="9">Autotransporter outer membrane beta-barrel domain-containing protein</fullName>
    </submittedName>
</protein>
<evidence type="ECO:0000313" key="9">
    <source>
        <dbReference type="EMBL" id="PWR21449.1"/>
    </source>
</evidence>
<dbReference type="GO" id="GO:0006508">
    <property type="term" value="P:proteolysis"/>
    <property type="evidence" value="ECO:0007669"/>
    <property type="project" value="UniProtKB-KW"/>
</dbReference>
<dbReference type="InterPro" id="IPR007484">
    <property type="entry name" value="Peptidase_M28"/>
</dbReference>
<dbReference type="InterPro" id="IPR036709">
    <property type="entry name" value="Autotransporte_beta_dom_sf"/>
</dbReference>
<evidence type="ECO:0000256" key="5">
    <source>
        <dbReference type="ARBA" id="ARBA00022801"/>
    </source>
</evidence>
<dbReference type="SMART" id="SM00869">
    <property type="entry name" value="Autotransporter"/>
    <property type="match status" value="1"/>
</dbReference>
<organism evidence="9 10">
    <name type="scientific">Zavarzinia aquatilis</name>
    <dbReference type="NCBI Taxonomy" id="2211142"/>
    <lineage>
        <taxon>Bacteria</taxon>
        <taxon>Pseudomonadati</taxon>
        <taxon>Pseudomonadota</taxon>
        <taxon>Alphaproteobacteria</taxon>
        <taxon>Rhodospirillales</taxon>
        <taxon>Zavarziniaceae</taxon>
        <taxon>Zavarzinia</taxon>
    </lineage>
</organism>
<accession>A0A317E386</accession>
<keyword evidence="6" id="KW-0862">Zinc</keyword>
<evidence type="ECO:0000313" key="10">
    <source>
        <dbReference type="Proteomes" id="UP000245461"/>
    </source>
</evidence>
<dbReference type="Gene3D" id="2.40.128.130">
    <property type="entry name" value="Autotransporter beta-domain"/>
    <property type="match status" value="1"/>
</dbReference>
<dbReference type="PANTHER" id="PTHR12147">
    <property type="entry name" value="METALLOPEPTIDASE M28 FAMILY MEMBER"/>
    <property type="match status" value="1"/>
</dbReference>
<dbReference type="SUPFAM" id="SSF103515">
    <property type="entry name" value="Autotransporter"/>
    <property type="match status" value="1"/>
</dbReference>
<dbReference type="RefSeq" id="WP_109906664.1">
    <property type="nucleotide sequence ID" value="NZ_QGLE01000007.1"/>
</dbReference>
<evidence type="ECO:0000256" key="3">
    <source>
        <dbReference type="ARBA" id="ARBA00022723"/>
    </source>
</evidence>
<feature type="chain" id="PRO_5016315153" evidence="7">
    <location>
        <begin position="25"/>
        <end position="656"/>
    </location>
</feature>
<keyword evidence="5" id="KW-0378">Hydrolase</keyword>
<gene>
    <name evidence="9" type="ORF">DKG74_13540</name>
</gene>
<dbReference type="GO" id="GO:0004177">
    <property type="term" value="F:aminopeptidase activity"/>
    <property type="evidence" value="ECO:0007669"/>
    <property type="project" value="UniProtKB-KW"/>
</dbReference>
<dbReference type="Pfam" id="PF03797">
    <property type="entry name" value="Autotransporter"/>
    <property type="match status" value="1"/>
</dbReference>